<comment type="caution">
    <text evidence="1">The sequence shown here is derived from an EMBL/GenBank/DDBJ whole genome shotgun (WGS) entry which is preliminary data.</text>
</comment>
<dbReference type="AlphaFoldDB" id="A0A4S2LJ88"/>
<sequence length="103" mass="11849">MDPYQICVLVLAVESIPMEFCCQQRSECDPCFQNYKEIYKELFDVCFVCSSQTGDHIASRFASVIENVAVYELTFRTLPFGFKLYDTYAESSDISFSYLTLGE</sequence>
<reference evidence="1 2" key="1">
    <citation type="journal article" date="2019" name="BMC Genomics">
        <title>New insights from Opisthorchis felineus genome: update on genomics of the epidemiologically important liver flukes.</title>
        <authorList>
            <person name="Ershov N.I."/>
            <person name="Mordvinov V.A."/>
            <person name="Prokhortchouk E.B."/>
            <person name="Pakharukova M.Y."/>
            <person name="Gunbin K.V."/>
            <person name="Ustyantsev K."/>
            <person name="Genaev M.A."/>
            <person name="Blinov A.G."/>
            <person name="Mazur A."/>
            <person name="Boulygina E."/>
            <person name="Tsygankova S."/>
            <person name="Khrameeva E."/>
            <person name="Chekanov N."/>
            <person name="Fan G."/>
            <person name="Xiao A."/>
            <person name="Zhang H."/>
            <person name="Xu X."/>
            <person name="Yang H."/>
            <person name="Solovyev V."/>
            <person name="Lee S.M."/>
            <person name="Liu X."/>
            <person name="Afonnikov D.A."/>
            <person name="Skryabin K.G."/>
        </authorList>
    </citation>
    <scope>NUCLEOTIDE SEQUENCE [LARGE SCALE GENOMIC DNA]</scope>
    <source>
        <strain evidence="1">AK-0245</strain>
        <tissue evidence="1">Whole organism</tissue>
    </source>
</reference>
<organism evidence="1 2">
    <name type="scientific">Opisthorchis felineus</name>
    <dbReference type="NCBI Taxonomy" id="147828"/>
    <lineage>
        <taxon>Eukaryota</taxon>
        <taxon>Metazoa</taxon>
        <taxon>Spiralia</taxon>
        <taxon>Lophotrochozoa</taxon>
        <taxon>Platyhelminthes</taxon>
        <taxon>Trematoda</taxon>
        <taxon>Digenea</taxon>
        <taxon>Opisthorchiida</taxon>
        <taxon>Opisthorchiata</taxon>
        <taxon>Opisthorchiidae</taxon>
        <taxon>Opisthorchis</taxon>
    </lineage>
</organism>
<dbReference type="Proteomes" id="UP000308267">
    <property type="component" value="Unassembled WGS sequence"/>
</dbReference>
<keyword evidence="2" id="KW-1185">Reference proteome</keyword>
<evidence type="ECO:0000313" key="1">
    <source>
        <dbReference type="EMBL" id="TGZ60638.1"/>
    </source>
</evidence>
<gene>
    <name evidence="1" type="ORF">CRM22_008396</name>
</gene>
<proteinExistence type="predicted"/>
<dbReference type="EMBL" id="SJOL01008319">
    <property type="protein sequence ID" value="TGZ60638.1"/>
    <property type="molecule type" value="Genomic_DNA"/>
</dbReference>
<evidence type="ECO:0000313" key="2">
    <source>
        <dbReference type="Proteomes" id="UP000308267"/>
    </source>
</evidence>
<protein>
    <submittedName>
        <fullName evidence="1">Uncharacterized protein</fullName>
    </submittedName>
</protein>
<accession>A0A4S2LJ88</accession>
<name>A0A4S2LJ88_OPIFE</name>